<gene>
    <name evidence="3" type="ORF">AVEN_218764_1</name>
</gene>
<evidence type="ECO:0000256" key="1">
    <source>
        <dbReference type="PROSITE-ProRule" id="PRU00076"/>
    </source>
</evidence>
<dbReference type="SUPFAM" id="SSF57196">
    <property type="entry name" value="EGF/Laminin"/>
    <property type="match status" value="1"/>
</dbReference>
<evidence type="ECO:0000313" key="3">
    <source>
        <dbReference type="EMBL" id="GBL87068.1"/>
    </source>
</evidence>
<evidence type="ECO:0000313" key="4">
    <source>
        <dbReference type="Proteomes" id="UP000499080"/>
    </source>
</evidence>
<dbReference type="Gene3D" id="2.10.25.10">
    <property type="entry name" value="Laminin"/>
    <property type="match status" value="1"/>
</dbReference>
<keyword evidence="1" id="KW-0245">EGF-like domain</keyword>
<feature type="disulfide bond" evidence="1">
    <location>
        <begin position="56"/>
        <end position="65"/>
    </location>
</feature>
<dbReference type="Proteomes" id="UP000499080">
    <property type="component" value="Unassembled WGS sequence"/>
</dbReference>
<evidence type="ECO:0000259" key="2">
    <source>
        <dbReference type="PROSITE" id="PS50026"/>
    </source>
</evidence>
<dbReference type="CDD" id="cd00054">
    <property type="entry name" value="EGF_CA"/>
    <property type="match status" value="1"/>
</dbReference>
<proteinExistence type="predicted"/>
<dbReference type="PROSITE" id="PS00022">
    <property type="entry name" value="EGF_1"/>
    <property type="match status" value="1"/>
</dbReference>
<comment type="caution">
    <text evidence="1">Lacks conserved residue(s) required for the propagation of feature annotation.</text>
</comment>
<sequence>MNIVIYIFKIIGKNRGPVAQPQPLDRFRQLLCHMGAVCNRTCLNGGTCIGPNVCGCPPEYRGRRCEFYFLNCDVRKLANGVKIKWVCTHSKNGTTCKVNCEDSLQFATPTEEVYKCSPDGVWAYVFTMLETFSSFAVSSTLFLSWSSKPYENRGRNVLFLISPK</sequence>
<organism evidence="3 4">
    <name type="scientific">Araneus ventricosus</name>
    <name type="common">Orbweaver spider</name>
    <name type="synonym">Epeira ventricosa</name>
    <dbReference type="NCBI Taxonomy" id="182803"/>
    <lineage>
        <taxon>Eukaryota</taxon>
        <taxon>Metazoa</taxon>
        <taxon>Ecdysozoa</taxon>
        <taxon>Arthropoda</taxon>
        <taxon>Chelicerata</taxon>
        <taxon>Arachnida</taxon>
        <taxon>Araneae</taxon>
        <taxon>Araneomorphae</taxon>
        <taxon>Entelegynae</taxon>
        <taxon>Araneoidea</taxon>
        <taxon>Araneidae</taxon>
        <taxon>Araneus</taxon>
    </lineage>
</organism>
<accession>A0A4Y2B4Z7</accession>
<dbReference type="EMBL" id="BGPR01000051">
    <property type="protein sequence ID" value="GBL87068.1"/>
    <property type="molecule type" value="Genomic_DNA"/>
</dbReference>
<name>A0A4Y2B4Z7_ARAVE</name>
<keyword evidence="4" id="KW-1185">Reference proteome</keyword>
<dbReference type="AlphaFoldDB" id="A0A4Y2B4Z7"/>
<reference evidence="3 4" key="1">
    <citation type="journal article" date="2019" name="Sci. Rep.">
        <title>Orb-weaving spider Araneus ventricosus genome elucidates the spidroin gene catalogue.</title>
        <authorList>
            <person name="Kono N."/>
            <person name="Nakamura H."/>
            <person name="Ohtoshi R."/>
            <person name="Moran D.A.P."/>
            <person name="Shinohara A."/>
            <person name="Yoshida Y."/>
            <person name="Fujiwara M."/>
            <person name="Mori M."/>
            <person name="Tomita M."/>
            <person name="Arakawa K."/>
        </authorList>
    </citation>
    <scope>NUCLEOTIDE SEQUENCE [LARGE SCALE GENOMIC DNA]</scope>
</reference>
<dbReference type="OrthoDB" id="6433636at2759"/>
<feature type="disulfide bond" evidence="1">
    <location>
        <begin position="38"/>
        <end position="48"/>
    </location>
</feature>
<dbReference type="PROSITE" id="PS50026">
    <property type="entry name" value="EGF_3"/>
    <property type="match status" value="1"/>
</dbReference>
<comment type="caution">
    <text evidence="3">The sequence shown here is derived from an EMBL/GenBank/DDBJ whole genome shotgun (WGS) entry which is preliminary data.</text>
</comment>
<dbReference type="InterPro" id="IPR000742">
    <property type="entry name" value="EGF"/>
</dbReference>
<feature type="domain" description="EGF-like" evidence="2">
    <location>
        <begin position="34"/>
        <end position="66"/>
    </location>
</feature>
<protein>
    <recommendedName>
        <fullName evidence="2">EGF-like domain-containing protein</fullName>
    </recommendedName>
</protein>
<keyword evidence="1" id="KW-1015">Disulfide bond</keyword>